<name>A0A7W3PL14_9MICO</name>
<evidence type="ECO:0000256" key="6">
    <source>
        <dbReference type="ARBA" id="ARBA00022759"/>
    </source>
</evidence>
<dbReference type="GO" id="GO:0006298">
    <property type="term" value="P:mismatch repair"/>
    <property type="evidence" value="ECO:0007669"/>
    <property type="project" value="InterPro"/>
</dbReference>
<keyword evidence="16" id="KW-1185">Reference proteome</keyword>
<keyword evidence="9" id="KW-0234">DNA repair</keyword>
<evidence type="ECO:0000256" key="13">
    <source>
        <dbReference type="RuleBase" id="RU000417"/>
    </source>
</evidence>
<dbReference type="GO" id="GO:0016787">
    <property type="term" value="F:hydrolase activity"/>
    <property type="evidence" value="ECO:0007669"/>
    <property type="project" value="UniProtKB-KW"/>
</dbReference>
<keyword evidence="8" id="KW-0378">Hydrolase</keyword>
<evidence type="ECO:0000256" key="4">
    <source>
        <dbReference type="ARBA" id="ARBA00022722"/>
    </source>
</evidence>
<comment type="similarity">
    <text evidence="11 12">Belongs to the class I-like SAM-binding methyltransferase superfamily. C5-methyltransferase family.</text>
</comment>
<evidence type="ECO:0000313" key="16">
    <source>
        <dbReference type="Proteomes" id="UP000526083"/>
    </source>
</evidence>
<evidence type="ECO:0000313" key="15">
    <source>
        <dbReference type="EMBL" id="MBA8815683.1"/>
    </source>
</evidence>
<feature type="active site" evidence="11">
    <location>
        <position position="90"/>
    </location>
</feature>
<feature type="region of interest" description="Disordered" evidence="14">
    <location>
        <begin position="408"/>
        <end position="445"/>
    </location>
</feature>
<keyword evidence="3 11" id="KW-0949">S-adenosyl-L-methionine</keyword>
<evidence type="ECO:0000256" key="11">
    <source>
        <dbReference type="PROSITE-ProRule" id="PRU01016"/>
    </source>
</evidence>
<protein>
    <recommendedName>
        <fullName evidence="13">Cytosine-specific methyltransferase</fullName>
        <ecNumber evidence="13">2.1.1.37</ecNumber>
    </recommendedName>
</protein>
<dbReference type="GO" id="GO:0004519">
    <property type="term" value="F:endonuclease activity"/>
    <property type="evidence" value="ECO:0007669"/>
    <property type="project" value="UniProtKB-KW"/>
</dbReference>
<dbReference type="EC" id="2.1.1.37" evidence="13"/>
<reference evidence="15 16" key="1">
    <citation type="submission" date="2020-07" db="EMBL/GenBank/DDBJ databases">
        <title>Sequencing the genomes of 1000 actinobacteria strains.</title>
        <authorList>
            <person name="Klenk H.-P."/>
        </authorList>
    </citation>
    <scope>NUCLEOTIDE SEQUENCE [LARGE SCALE GENOMIC DNA]</scope>
    <source>
        <strain evidence="15 16">DSM 27576</strain>
    </source>
</reference>
<dbReference type="Pfam" id="PF03852">
    <property type="entry name" value="Vsr"/>
    <property type="match status" value="1"/>
</dbReference>
<dbReference type="PROSITE" id="PS51679">
    <property type="entry name" value="SAM_MT_C5"/>
    <property type="match status" value="1"/>
</dbReference>
<dbReference type="Gene3D" id="3.40.960.10">
    <property type="entry name" value="VSR Endonuclease"/>
    <property type="match status" value="1"/>
</dbReference>
<evidence type="ECO:0000256" key="1">
    <source>
        <dbReference type="ARBA" id="ARBA00022603"/>
    </source>
</evidence>
<dbReference type="InterPro" id="IPR018117">
    <property type="entry name" value="C5_DNA_meth_AS"/>
</dbReference>
<dbReference type="InterPro" id="IPR011335">
    <property type="entry name" value="Restrct_endonuc-II-like"/>
</dbReference>
<dbReference type="EMBL" id="JACGWY010000001">
    <property type="protein sequence ID" value="MBA8815683.1"/>
    <property type="molecule type" value="Genomic_DNA"/>
</dbReference>
<dbReference type="InterPro" id="IPR004603">
    <property type="entry name" value="DNA_mismatch_endonuc_vsr"/>
</dbReference>
<dbReference type="GO" id="GO:0044027">
    <property type="term" value="P:negative regulation of gene expression via chromosomal CpG island methylation"/>
    <property type="evidence" value="ECO:0007669"/>
    <property type="project" value="TreeGrafter"/>
</dbReference>
<dbReference type="PROSITE" id="PS00094">
    <property type="entry name" value="C5_MTASE_1"/>
    <property type="match status" value="1"/>
</dbReference>
<evidence type="ECO:0000256" key="7">
    <source>
        <dbReference type="ARBA" id="ARBA00022763"/>
    </source>
</evidence>
<keyword evidence="7" id="KW-0227">DNA damage</keyword>
<dbReference type="GO" id="GO:0032259">
    <property type="term" value="P:methylation"/>
    <property type="evidence" value="ECO:0007669"/>
    <property type="project" value="UniProtKB-KW"/>
</dbReference>
<evidence type="ECO:0000256" key="2">
    <source>
        <dbReference type="ARBA" id="ARBA00022679"/>
    </source>
</evidence>
<dbReference type="GO" id="GO:0003886">
    <property type="term" value="F:DNA (cytosine-5-)-methyltransferase activity"/>
    <property type="evidence" value="ECO:0007669"/>
    <property type="project" value="UniProtKB-EC"/>
</dbReference>
<evidence type="ECO:0000256" key="12">
    <source>
        <dbReference type="RuleBase" id="RU000416"/>
    </source>
</evidence>
<evidence type="ECO:0000256" key="3">
    <source>
        <dbReference type="ARBA" id="ARBA00022691"/>
    </source>
</evidence>
<dbReference type="InterPro" id="IPR050390">
    <property type="entry name" value="C5-Methyltransferase"/>
</dbReference>
<dbReference type="RefSeq" id="WP_167048664.1">
    <property type="nucleotide sequence ID" value="NZ_JAAOZB010000002.1"/>
</dbReference>
<dbReference type="InterPro" id="IPR001525">
    <property type="entry name" value="C5_MeTfrase"/>
</dbReference>
<dbReference type="GO" id="GO:0003677">
    <property type="term" value="F:DNA binding"/>
    <property type="evidence" value="ECO:0007669"/>
    <property type="project" value="TreeGrafter"/>
</dbReference>
<dbReference type="CDD" id="cd00221">
    <property type="entry name" value="Vsr"/>
    <property type="match status" value="1"/>
</dbReference>
<dbReference type="NCBIfam" id="TIGR00675">
    <property type="entry name" value="dcm"/>
    <property type="match status" value="1"/>
</dbReference>
<organism evidence="15 16">
    <name type="scientific">Microbacterium halimionae</name>
    <dbReference type="NCBI Taxonomy" id="1526413"/>
    <lineage>
        <taxon>Bacteria</taxon>
        <taxon>Bacillati</taxon>
        <taxon>Actinomycetota</taxon>
        <taxon>Actinomycetes</taxon>
        <taxon>Micrococcales</taxon>
        <taxon>Microbacteriaceae</taxon>
        <taxon>Microbacterium</taxon>
    </lineage>
</organism>
<evidence type="ECO:0000256" key="9">
    <source>
        <dbReference type="ARBA" id="ARBA00023204"/>
    </source>
</evidence>
<comment type="catalytic activity">
    <reaction evidence="13">
        <text>a 2'-deoxycytidine in DNA + S-adenosyl-L-methionine = a 5-methyl-2'-deoxycytidine in DNA + S-adenosyl-L-homocysteine + H(+)</text>
        <dbReference type="Rhea" id="RHEA:13681"/>
        <dbReference type="Rhea" id="RHEA-COMP:11369"/>
        <dbReference type="Rhea" id="RHEA-COMP:11370"/>
        <dbReference type="ChEBI" id="CHEBI:15378"/>
        <dbReference type="ChEBI" id="CHEBI:57856"/>
        <dbReference type="ChEBI" id="CHEBI:59789"/>
        <dbReference type="ChEBI" id="CHEBI:85452"/>
        <dbReference type="ChEBI" id="CHEBI:85454"/>
        <dbReference type="EC" id="2.1.1.37"/>
    </reaction>
</comment>
<evidence type="ECO:0000256" key="8">
    <source>
        <dbReference type="ARBA" id="ARBA00022801"/>
    </source>
</evidence>
<dbReference type="PANTHER" id="PTHR10629">
    <property type="entry name" value="CYTOSINE-SPECIFIC METHYLTRANSFERASE"/>
    <property type="match status" value="1"/>
</dbReference>
<comment type="caution">
    <text evidence="15">The sequence shown here is derived from an EMBL/GenBank/DDBJ whole genome shotgun (WGS) entry which is preliminary data.</text>
</comment>
<dbReference type="PRINTS" id="PR00105">
    <property type="entry name" value="C5METTRFRASE"/>
</dbReference>
<gene>
    <name evidence="15" type="ORF">FHX48_000735</name>
</gene>
<dbReference type="Proteomes" id="UP000526083">
    <property type="component" value="Unassembled WGS sequence"/>
</dbReference>
<sequence length="578" mass="64685">MTMVELDPSQRPHEAVESLQALRVVSLFSGIGGFDLGLQRAGHEVVEMCESWEPARRVLAAQFPDIHVDEDVQFYSPTVEFDLLTAGFPCVDLSHAGSQRGIFGAQSGLVEHVFRIAAQSRPNWILLENVPNLLKLQKGAGIRYIIESLERLGYSWAYRVLDSRAFGVAQRRNRVIVLASLTGNPRDVLLNQDTSKQDQPPEHVDADASGFYWTEGRRGVGLVIGAVPTLKGGSTLGLPSAPAIWLPKAPQGQRIVLPSIEDAEELQGFDRGWTKEADTDQKRSYRWKVVGNAVTVGLAEWLGARLSSASIGEPNELRSRVPHNLVKPWPDAAFGANGEVWRSTASRMPIVDAGRALVDVVDPTKTTPLSFRATKGFLSRIEESGIVIPDRFMKDLESHMARLRESVNVRTPQDPELPDGSGATSASVRKRMQANRPKNTTPERKLRRALADRGMRYRLQARPEQDMRWRSDIIFRGAKVVVDVRGCFWHVCPIHQTRPKANAERWAEKLERNRLRDLRMESELMARGWMVITVWEHDDAVVAAVEIETAVRARRTTKRPTVKVDANRDGEEQFVRAG</sequence>
<accession>A0A7W3PL14</accession>
<keyword evidence="1 11" id="KW-0489">Methyltransferase</keyword>
<dbReference type="InterPro" id="IPR029063">
    <property type="entry name" value="SAM-dependent_MTases_sf"/>
</dbReference>
<evidence type="ECO:0000256" key="10">
    <source>
        <dbReference type="ARBA" id="ARBA00029466"/>
    </source>
</evidence>
<dbReference type="SUPFAM" id="SSF52980">
    <property type="entry name" value="Restriction endonuclease-like"/>
    <property type="match status" value="1"/>
</dbReference>
<keyword evidence="2 11" id="KW-0808">Transferase</keyword>
<dbReference type="NCBIfam" id="TIGR00632">
    <property type="entry name" value="vsr"/>
    <property type="match status" value="1"/>
</dbReference>
<dbReference type="Pfam" id="PF00145">
    <property type="entry name" value="DNA_methylase"/>
    <property type="match status" value="1"/>
</dbReference>
<evidence type="ECO:0000256" key="5">
    <source>
        <dbReference type="ARBA" id="ARBA00022747"/>
    </source>
</evidence>
<keyword evidence="5" id="KW-0680">Restriction system</keyword>
<proteinExistence type="inferred from homology"/>
<evidence type="ECO:0000256" key="14">
    <source>
        <dbReference type="SAM" id="MobiDB-lite"/>
    </source>
</evidence>
<dbReference type="PANTHER" id="PTHR10629:SF50">
    <property type="entry name" value="DNA (CYTOSINE-5)-METHYLTRANSFERASE CMT3"/>
    <property type="match status" value="1"/>
</dbReference>
<dbReference type="GO" id="GO:0009307">
    <property type="term" value="P:DNA restriction-modification system"/>
    <property type="evidence" value="ECO:0007669"/>
    <property type="project" value="UniProtKB-KW"/>
</dbReference>
<keyword evidence="6" id="KW-0255">Endonuclease</keyword>
<dbReference type="SUPFAM" id="SSF53335">
    <property type="entry name" value="S-adenosyl-L-methionine-dependent methyltransferases"/>
    <property type="match status" value="1"/>
</dbReference>
<dbReference type="Gene3D" id="3.40.50.150">
    <property type="entry name" value="Vaccinia Virus protein VP39"/>
    <property type="match status" value="1"/>
</dbReference>
<keyword evidence="4" id="KW-0540">Nuclease</keyword>
<dbReference type="AlphaFoldDB" id="A0A7W3PL14"/>
<comment type="similarity">
    <text evidence="10">Belongs to the Vsr family.</text>
</comment>